<accession>A0A5N5LYP3</accession>
<comment type="caution">
    <text evidence="2">The sequence shown here is derived from an EMBL/GenBank/DDBJ whole genome shotgun (WGS) entry which is preliminary data.</text>
</comment>
<dbReference type="CDD" id="cd11650">
    <property type="entry name" value="AT4G37440_like"/>
    <property type="match status" value="1"/>
</dbReference>
<dbReference type="AlphaFoldDB" id="A0A5N5LYP3"/>
<keyword evidence="3" id="KW-1185">Reference proteome</keyword>
<evidence type="ECO:0000256" key="1">
    <source>
        <dbReference type="SAM" id="Coils"/>
    </source>
</evidence>
<sequence length="678" mass="75361">MGPDLEIKNKQIVAVEVSASKENISVPQDPEDNKVLQCPSNCQDKSFLDDQDKAAVGSADAEVNIIDCTNTSDNEQTAARYDDSTESMSSFGDLEFETKNGSSDTEVESQLFVGGGSISICDEYGGGSQMRRKKLTDHWRRFIRPLMWRCKWVELQIKEFQSQALKYDREIAEHEQRKLFDLETFMAESFPVKSLPFSTCMERKKAMKRKKRKRFEETVDAASYMLQHNLFSYYENRKSATNGASIDDGCLNHVIQVNENSNLKCYSLIAKTIKCNDEFEFQDGLASLQSSDSISEHILRQIEVLKSQVNKLKARVDKVVSENPVKFSSVNALIVLTPADALTSSDCNPASVAKMGDSMPSSLPRNASKMGDLMPENAVSSHGEARSDMIGSTGLPHVEASCENAEKEILIHDAAVKEEIGNSKNYNGGVTEKSWGVMEKQTLQDPEPELPEEMLVTRVRFGGKSLPKSRLNLKGGKRKGNVLRIKSLKSFKMEKVGHSGLPMSSTQMPNYVMGSLYKQFVDKNIKTFDDFHVAVLEIFNARQTCAGPIYVFSLRMDYPDCTFNSSLPGKHYDVPSRKDIEAGYNKWTAATDQLEKKEIFIKFMKDKINPGKLDESTLIIGLATPPAAMAAKRAGENVPQLGFIKAIPDVIFVPSATILALVSAKLTKRMLQGSPTAS</sequence>
<proteinExistence type="predicted"/>
<feature type="coiled-coil region" evidence="1">
    <location>
        <begin position="295"/>
        <end position="322"/>
    </location>
</feature>
<protein>
    <submittedName>
        <fullName evidence="2">Uncharacterized protein</fullName>
    </submittedName>
</protein>
<evidence type="ECO:0000313" key="2">
    <source>
        <dbReference type="EMBL" id="KAB5547870.1"/>
    </source>
</evidence>
<dbReference type="InterPro" id="IPR038745">
    <property type="entry name" value="AT4G37440-like"/>
</dbReference>
<dbReference type="PANTHER" id="PTHR34057:SF10">
    <property type="entry name" value="TRANSPOSASE, PTTA_EN_SPM, PLANT"/>
    <property type="match status" value="1"/>
</dbReference>
<reference evidence="3" key="1">
    <citation type="journal article" date="2019" name="Gigascience">
        <title>De novo genome assembly of the endangered Acer yangbiense, a plant species with extremely small populations endemic to Yunnan Province, China.</title>
        <authorList>
            <person name="Yang J."/>
            <person name="Wariss H.M."/>
            <person name="Tao L."/>
            <person name="Zhang R."/>
            <person name="Yun Q."/>
            <person name="Hollingsworth P."/>
            <person name="Dao Z."/>
            <person name="Luo G."/>
            <person name="Guo H."/>
            <person name="Ma Y."/>
            <person name="Sun W."/>
        </authorList>
    </citation>
    <scope>NUCLEOTIDE SEQUENCE [LARGE SCALE GENOMIC DNA]</scope>
    <source>
        <strain evidence="3">cv. br00</strain>
    </source>
</reference>
<organism evidence="2 3">
    <name type="scientific">Salix brachista</name>
    <dbReference type="NCBI Taxonomy" id="2182728"/>
    <lineage>
        <taxon>Eukaryota</taxon>
        <taxon>Viridiplantae</taxon>
        <taxon>Streptophyta</taxon>
        <taxon>Embryophyta</taxon>
        <taxon>Tracheophyta</taxon>
        <taxon>Spermatophyta</taxon>
        <taxon>Magnoliopsida</taxon>
        <taxon>eudicotyledons</taxon>
        <taxon>Gunneridae</taxon>
        <taxon>Pentapetalae</taxon>
        <taxon>rosids</taxon>
        <taxon>fabids</taxon>
        <taxon>Malpighiales</taxon>
        <taxon>Salicaceae</taxon>
        <taxon>Saliceae</taxon>
        <taxon>Salix</taxon>
    </lineage>
</organism>
<dbReference type="PANTHER" id="PTHR34057">
    <property type="entry name" value="ELONGATION FACTOR"/>
    <property type="match status" value="1"/>
</dbReference>
<name>A0A5N5LYP3_9ROSI</name>
<dbReference type="Proteomes" id="UP000326939">
    <property type="component" value="Chromosome 7"/>
</dbReference>
<dbReference type="EMBL" id="VDCV01000007">
    <property type="protein sequence ID" value="KAB5547870.1"/>
    <property type="molecule type" value="Genomic_DNA"/>
</dbReference>
<gene>
    <name evidence="2" type="ORF">DKX38_011276</name>
</gene>
<keyword evidence="1" id="KW-0175">Coiled coil</keyword>
<evidence type="ECO:0000313" key="3">
    <source>
        <dbReference type="Proteomes" id="UP000326939"/>
    </source>
</evidence>